<keyword evidence="12" id="KW-1185">Reference proteome</keyword>
<dbReference type="PANTHER" id="PTHR19433">
    <property type="entry name" value="T-CELL RECEPTOR ALPHA CHAIN V REGION-RELATED"/>
    <property type="match status" value="1"/>
</dbReference>
<evidence type="ECO:0000259" key="10">
    <source>
        <dbReference type="SMART" id="SM00409"/>
    </source>
</evidence>
<dbReference type="OMA" id="HLSWFRM"/>
<dbReference type="GO" id="GO:0002376">
    <property type="term" value="P:immune system process"/>
    <property type="evidence" value="ECO:0007669"/>
    <property type="project" value="UniProtKB-KW"/>
</dbReference>
<reference evidence="11" key="3">
    <citation type="submission" date="2025-09" db="UniProtKB">
        <authorList>
            <consortium name="Ensembl"/>
        </authorList>
    </citation>
    <scope>IDENTIFICATION</scope>
</reference>
<evidence type="ECO:0000313" key="11">
    <source>
        <dbReference type="Ensembl" id="ENSSFAP00005040457.1"/>
    </source>
</evidence>
<dbReference type="SMART" id="SM00409">
    <property type="entry name" value="IG"/>
    <property type="match status" value="1"/>
</dbReference>
<keyword evidence="7" id="KW-0325">Glycoprotein</keyword>
<keyword evidence="8" id="KW-0812">Transmembrane</keyword>
<keyword evidence="8" id="KW-1133">Transmembrane helix</keyword>
<evidence type="ECO:0000256" key="1">
    <source>
        <dbReference type="ARBA" id="ARBA00004236"/>
    </source>
</evidence>
<accession>A0A672IHB0</accession>
<evidence type="ECO:0000256" key="5">
    <source>
        <dbReference type="ARBA" id="ARBA00023136"/>
    </source>
</evidence>
<comment type="subcellular location">
    <subcellularLocation>
        <location evidence="1">Cell membrane</location>
    </subcellularLocation>
</comment>
<dbReference type="Ensembl" id="ENSSFAT00005041949.1">
    <property type="protein sequence ID" value="ENSSFAP00005040457.1"/>
    <property type="gene ID" value="ENSSFAG00005020178.1"/>
</dbReference>
<dbReference type="InterPro" id="IPR036179">
    <property type="entry name" value="Ig-like_dom_sf"/>
</dbReference>
<dbReference type="Gene3D" id="2.60.40.10">
    <property type="entry name" value="Immunoglobulins"/>
    <property type="match status" value="1"/>
</dbReference>
<feature type="domain" description="Immunoglobulin" evidence="10">
    <location>
        <begin position="24"/>
        <end position="130"/>
    </location>
</feature>
<evidence type="ECO:0000256" key="9">
    <source>
        <dbReference type="SAM" id="SignalP"/>
    </source>
</evidence>
<dbReference type="Pfam" id="PF07686">
    <property type="entry name" value="V-set"/>
    <property type="match status" value="1"/>
</dbReference>
<keyword evidence="5 8" id="KW-0472">Membrane</keyword>
<dbReference type="SUPFAM" id="SSF48726">
    <property type="entry name" value="Immunoglobulin"/>
    <property type="match status" value="1"/>
</dbReference>
<sequence>METLTLISALLSIFCWISSSVGDFRTVEVLPGEEVTMLCSNFTNKITPLVWYRLTNNESSISSISAMFSSDSDATLHAGFQNGRFTMTSNNSHIFLNIKQVDLSDVGLYFCGHKINSGMDIFNHTYLKMQACRLDVFVVETLPDSLNSTYMLLGGLIVFLLVVIVALVFKIRSLLTGTSLVFILTCSSDGLNYAAVSFQHRTKRGRRRTAERELEPHVVYAATR</sequence>
<feature type="transmembrane region" description="Helical" evidence="8">
    <location>
        <begin position="150"/>
        <end position="169"/>
    </location>
</feature>
<feature type="chain" id="PRO_5025603949" description="Immunoglobulin domain-containing protein" evidence="9">
    <location>
        <begin position="23"/>
        <end position="224"/>
    </location>
</feature>
<keyword evidence="2" id="KW-1003">Cell membrane</keyword>
<dbReference type="GO" id="GO:0009617">
    <property type="term" value="P:response to bacterium"/>
    <property type="evidence" value="ECO:0007669"/>
    <property type="project" value="TreeGrafter"/>
</dbReference>
<dbReference type="InterPro" id="IPR003599">
    <property type="entry name" value="Ig_sub"/>
</dbReference>
<evidence type="ECO:0000256" key="7">
    <source>
        <dbReference type="ARBA" id="ARBA00023180"/>
    </source>
</evidence>
<dbReference type="FunCoup" id="A0A672IHB0">
    <property type="interactions" value="36"/>
</dbReference>
<reference evidence="11" key="2">
    <citation type="submission" date="2025-08" db="UniProtKB">
        <authorList>
            <consortium name="Ensembl"/>
        </authorList>
    </citation>
    <scope>IDENTIFICATION</scope>
</reference>
<keyword evidence="3 9" id="KW-0732">Signal</keyword>
<evidence type="ECO:0000256" key="8">
    <source>
        <dbReference type="SAM" id="Phobius"/>
    </source>
</evidence>
<evidence type="ECO:0000256" key="3">
    <source>
        <dbReference type="ARBA" id="ARBA00022729"/>
    </source>
</evidence>
<evidence type="ECO:0000256" key="4">
    <source>
        <dbReference type="ARBA" id="ARBA00022859"/>
    </source>
</evidence>
<evidence type="ECO:0000256" key="6">
    <source>
        <dbReference type="ARBA" id="ARBA00023157"/>
    </source>
</evidence>
<dbReference type="InterPro" id="IPR013106">
    <property type="entry name" value="Ig_V-set"/>
</dbReference>
<proteinExistence type="predicted"/>
<dbReference type="Proteomes" id="UP000472267">
    <property type="component" value="Chromosome 3"/>
</dbReference>
<organism evidence="11 12">
    <name type="scientific">Salarias fasciatus</name>
    <name type="common">Jewelled blenny</name>
    <name type="synonym">Blennius fasciatus</name>
    <dbReference type="NCBI Taxonomy" id="181472"/>
    <lineage>
        <taxon>Eukaryota</taxon>
        <taxon>Metazoa</taxon>
        <taxon>Chordata</taxon>
        <taxon>Craniata</taxon>
        <taxon>Vertebrata</taxon>
        <taxon>Euteleostomi</taxon>
        <taxon>Actinopterygii</taxon>
        <taxon>Neopterygii</taxon>
        <taxon>Teleostei</taxon>
        <taxon>Neoteleostei</taxon>
        <taxon>Acanthomorphata</taxon>
        <taxon>Ovalentaria</taxon>
        <taxon>Blenniimorphae</taxon>
        <taxon>Blenniiformes</taxon>
        <taxon>Blennioidei</taxon>
        <taxon>Blenniidae</taxon>
        <taxon>Salariinae</taxon>
        <taxon>Salarias</taxon>
    </lineage>
</organism>
<evidence type="ECO:0000256" key="2">
    <source>
        <dbReference type="ARBA" id="ARBA00022475"/>
    </source>
</evidence>
<protein>
    <recommendedName>
        <fullName evidence="10">Immunoglobulin domain-containing protein</fullName>
    </recommendedName>
</protein>
<keyword evidence="4" id="KW-0391">Immunity</keyword>
<feature type="signal peptide" evidence="9">
    <location>
        <begin position="1"/>
        <end position="22"/>
    </location>
</feature>
<name>A0A672IHB0_SALFA</name>
<dbReference type="InParanoid" id="A0A672IHB0"/>
<reference evidence="11" key="1">
    <citation type="submission" date="2019-06" db="EMBL/GenBank/DDBJ databases">
        <authorList>
            <consortium name="Wellcome Sanger Institute Data Sharing"/>
        </authorList>
    </citation>
    <scope>NUCLEOTIDE SEQUENCE [LARGE SCALE GENOMIC DNA]</scope>
</reference>
<dbReference type="AlphaFoldDB" id="A0A672IHB0"/>
<dbReference type="InterPro" id="IPR052051">
    <property type="entry name" value="TCR_complex_component"/>
</dbReference>
<dbReference type="PANTHER" id="PTHR19433:SF111">
    <property type="entry name" value="T CELL RECEPTOR ALPHA VARIABLE 4"/>
    <property type="match status" value="1"/>
</dbReference>
<dbReference type="GO" id="GO:0005886">
    <property type="term" value="C:plasma membrane"/>
    <property type="evidence" value="ECO:0007669"/>
    <property type="project" value="UniProtKB-SubCell"/>
</dbReference>
<evidence type="ECO:0000313" key="12">
    <source>
        <dbReference type="Proteomes" id="UP000472267"/>
    </source>
</evidence>
<dbReference type="InterPro" id="IPR013783">
    <property type="entry name" value="Ig-like_fold"/>
</dbReference>
<keyword evidence="6" id="KW-1015">Disulfide bond</keyword>